<keyword evidence="6" id="KW-0411">Iron-sulfur</keyword>
<evidence type="ECO:0000313" key="8">
    <source>
        <dbReference type="EMBL" id="ARJ56108.1"/>
    </source>
</evidence>
<dbReference type="InterPro" id="IPR013785">
    <property type="entry name" value="Aldolase_TIM"/>
</dbReference>
<keyword evidence="4" id="KW-0479">Metal-binding</keyword>
<dbReference type="SFLD" id="SFLDS00029">
    <property type="entry name" value="Radical_SAM"/>
    <property type="match status" value="1"/>
</dbReference>
<accession>A0A1W6BVJ1</accession>
<dbReference type="InterPro" id="IPR040084">
    <property type="entry name" value="GTPase_Obg"/>
</dbReference>
<evidence type="ECO:0000256" key="5">
    <source>
        <dbReference type="ARBA" id="ARBA00023004"/>
    </source>
</evidence>
<evidence type="ECO:0000313" key="9">
    <source>
        <dbReference type="Proteomes" id="UP000192902"/>
    </source>
</evidence>
<dbReference type="InterPro" id="IPR007197">
    <property type="entry name" value="rSAM"/>
</dbReference>
<evidence type="ECO:0000256" key="4">
    <source>
        <dbReference type="ARBA" id="ARBA00022723"/>
    </source>
</evidence>
<evidence type="ECO:0000256" key="1">
    <source>
        <dbReference type="ARBA" id="ARBA00001966"/>
    </source>
</evidence>
<keyword evidence="3" id="KW-0949">S-adenosyl-L-methionine</keyword>
<gene>
    <name evidence="8" type="ORF">CCUN_0464</name>
</gene>
<protein>
    <submittedName>
        <fullName evidence="8">Wyosine [tRNA(Phe)-imidazoG37] synthetase, radical SAM superfamily</fullName>
    </submittedName>
</protein>
<feature type="domain" description="Radical SAM core" evidence="7">
    <location>
        <begin position="11"/>
        <end position="246"/>
    </location>
</feature>
<dbReference type="InterPro" id="IPR058240">
    <property type="entry name" value="rSAM_sf"/>
</dbReference>
<keyword evidence="2" id="KW-0004">4Fe-4S</keyword>
<dbReference type="PANTHER" id="PTHR43787">
    <property type="entry name" value="FEMO COFACTOR BIOSYNTHESIS PROTEIN NIFB-RELATED"/>
    <property type="match status" value="1"/>
</dbReference>
<evidence type="ECO:0000259" key="7">
    <source>
        <dbReference type="PROSITE" id="PS51918"/>
    </source>
</evidence>
<dbReference type="KEGG" id="ccun:CCUN_0464"/>
<dbReference type="CDD" id="cd01335">
    <property type="entry name" value="Radical_SAM"/>
    <property type="match status" value="1"/>
</dbReference>
<dbReference type="SUPFAM" id="SSF102114">
    <property type="entry name" value="Radical SAM enzymes"/>
    <property type="match status" value="1"/>
</dbReference>
<evidence type="ECO:0000256" key="3">
    <source>
        <dbReference type="ARBA" id="ARBA00022691"/>
    </source>
</evidence>
<dbReference type="GO" id="GO:0003824">
    <property type="term" value="F:catalytic activity"/>
    <property type="evidence" value="ECO:0007669"/>
    <property type="project" value="InterPro"/>
</dbReference>
<dbReference type="PANTHER" id="PTHR43787:SF11">
    <property type="entry name" value="UPF0026 PROTEIN SLR1464"/>
    <property type="match status" value="1"/>
</dbReference>
<dbReference type="Proteomes" id="UP000192902">
    <property type="component" value="Chromosome"/>
</dbReference>
<proteinExistence type="predicted"/>
<dbReference type="GO" id="GO:0046872">
    <property type="term" value="F:metal ion binding"/>
    <property type="evidence" value="ECO:0007669"/>
    <property type="project" value="UniProtKB-KW"/>
</dbReference>
<dbReference type="RefSeq" id="WP_027306071.1">
    <property type="nucleotide sequence ID" value="NZ_CP020867.1"/>
</dbReference>
<keyword evidence="5" id="KW-0408">Iron</keyword>
<dbReference type="GO" id="GO:0051539">
    <property type="term" value="F:4 iron, 4 sulfur cluster binding"/>
    <property type="evidence" value="ECO:0007669"/>
    <property type="project" value="UniProtKB-KW"/>
</dbReference>
<name>A0A1W6BVJ1_9BACT</name>
<comment type="cofactor">
    <cofactor evidence="1">
        <name>[4Fe-4S] cluster</name>
        <dbReference type="ChEBI" id="CHEBI:49883"/>
    </cofactor>
</comment>
<dbReference type="eggNOG" id="COG0731">
    <property type="taxonomic scope" value="Bacteria"/>
</dbReference>
<reference evidence="8 9" key="1">
    <citation type="submission" date="2017-04" db="EMBL/GenBank/DDBJ databases">
        <title>Complete genome sequence of the Campylobacter cuniculorum type strain LMG24588.</title>
        <authorList>
            <person name="Miller W.G."/>
            <person name="Yee E."/>
            <person name="Revez J."/>
            <person name="Bono J.L."/>
            <person name="Rossi M."/>
        </authorList>
    </citation>
    <scope>NUCLEOTIDE SEQUENCE [LARGE SCALE GENOMIC DNA]</scope>
    <source>
        <strain evidence="8 9">LMG 24588</strain>
    </source>
</reference>
<dbReference type="Gene3D" id="3.20.20.70">
    <property type="entry name" value="Aldolase class I"/>
    <property type="match status" value="1"/>
</dbReference>
<dbReference type="OrthoDB" id="9800840at2"/>
<evidence type="ECO:0000256" key="6">
    <source>
        <dbReference type="ARBA" id="ARBA00023014"/>
    </source>
</evidence>
<evidence type="ECO:0000256" key="2">
    <source>
        <dbReference type="ARBA" id="ARBA00022485"/>
    </source>
</evidence>
<dbReference type="SFLD" id="SFLDG01083">
    <property type="entry name" value="Uncharacterised_Radical_SAM_Su"/>
    <property type="match status" value="1"/>
</dbReference>
<dbReference type="AlphaFoldDB" id="A0A1W6BVJ1"/>
<sequence length="304" mass="34470">MKIVFGPVSSRRFGLSLGVDLSPALKQCNFDCVYCELSPAKSIQAQNSVVSVEEILHEINVNLNKGLEFDVLTLTANGEPSLYPHLKELITSLKKLLNNKKILILSNGTAVLHRDKFEALLELDIVKFSLDSVISKTFYRIDRALKSIDLNLMIEKMAEFSRIFKGELVMEILVVAGLNDNEKEFKALDEALEKISPLRVDLSTIDRPPSYPVKAVSEQKLNELATFIKSVPVLIAQRNFSEKKIRLSKEELLKMLHLRPQSQMDIELKFDDETLKNFNELLAQGCIKILKLAGVKFYKVDKNY</sequence>
<dbReference type="Pfam" id="PF04055">
    <property type="entry name" value="Radical_SAM"/>
    <property type="match status" value="1"/>
</dbReference>
<dbReference type="PROSITE" id="PS51918">
    <property type="entry name" value="RADICAL_SAM"/>
    <property type="match status" value="1"/>
</dbReference>
<dbReference type="EMBL" id="CP020867">
    <property type="protein sequence ID" value="ARJ56108.1"/>
    <property type="molecule type" value="Genomic_DNA"/>
</dbReference>
<organism evidence="8 9">
    <name type="scientific">Campylobacter cuniculorum DSM 23162 = LMG 24588</name>
    <dbReference type="NCBI Taxonomy" id="1121267"/>
    <lineage>
        <taxon>Bacteria</taxon>
        <taxon>Pseudomonadati</taxon>
        <taxon>Campylobacterota</taxon>
        <taxon>Epsilonproteobacteria</taxon>
        <taxon>Campylobacterales</taxon>
        <taxon>Campylobacteraceae</taxon>
        <taxon>Campylobacter</taxon>
    </lineage>
</organism>
<dbReference type="STRING" id="1121267.CCUN_0464"/>